<gene>
    <name evidence="1" type="ORF">COT51_04150</name>
</gene>
<dbReference type="EMBL" id="PEYV01000069">
    <property type="protein sequence ID" value="PIS21174.1"/>
    <property type="molecule type" value="Genomic_DNA"/>
</dbReference>
<evidence type="ECO:0000313" key="1">
    <source>
        <dbReference type="EMBL" id="PIS21174.1"/>
    </source>
</evidence>
<dbReference type="Proteomes" id="UP000231098">
    <property type="component" value="Unassembled WGS sequence"/>
</dbReference>
<comment type="caution">
    <text evidence="1">The sequence shown here is derived from an EMBL/GenBank/DDBJ whole genome shotgun (WGS) entry which is preliminary data.</text>
</comment>
<name>A0A2H0X8E0_UNCKA</name>
<proteinExistence type="predicted"/>
<evidence type="ECO:0000313" key="2">
    <source>
        <dbReference type="Proteomes" id="UP000231098"/>
    </source>
</evidence>
<sequence length="67" mass="7892">MPVENLAESYIDRCISATNLYVEMYNNNMRWEITGGIALPLGKEFKENRFKSMTGRKWLENYEGVIR</sequence>
<reference evidence="2" key="1">
    <citation type="submission" date="2017-09" db="EMBL/GenBank/DDBJ databases">
        <title>Depth-based differentiation of microbial function through sediment-hosted aquifers and enrichment of novel symbionts in the deep terrestrial subsurface.</title>
        <authorList>
            <person name="Probst A.J."/>
            <person name="Ladd B."/>
            <person name="Jarett J.K."/>
            <person name="Geller-Mcgrath D.E."/>
            <person name="Sieber C.M.K."/>
            <person name="Emerson J.B."/>
            <person name="Anantharaman K."/>
            <person name="Thomas B.C."/>
            <person name="Malmstrom R."/>
            <person name="Stieglmeier M."/>
            <person name="Klingl A."/>
            <person name="Woyke T."/>
            <person name="Ryan C.M."/>
            <person name="Banfield J.F."/>
        </authorList>
    </citation>
    <scope>NUCLEOTIDE SEQUENCE [LARGE SCALE GENOMIC DNA]</scope>
</reference>
<organism evidence="1 2">
    <name type="scientific">candidate division WWE3 bacterium CG08_land_8_20_14_0_20_41_15</name>
    <dbReference type="NCBI Taxonomy" id="1975086"/>
    <lineage>
        <taxon>Bacteria</taxon>
        <taxon>Katanobacteria</taxon>
    </lineage>
</organism>
<accession>A0A2H0X8E0</accession>
<dbReference type="AlphaFoldDB" id="A0A2H0X8E0"/>
<protein>
    <submittedName>
        <fullName evidence="1">Uncharacterized protein</fullName>
    </submittedName>
</protein>